<dbReference type="PANTHER" id="PTHR43245:SF23">
    <property type="entry name" value="NAD(P)-BINDING DOMAIN-CONTAINING PROTEIN"/>
    <property type="match status" value="1"/>
</dbReference>
<gene>
    <name evidence="2" type="ORF">ATN84_02850</name>
</gene>
<dbReference type="STRING" id="1494590.ATN84_02850"/>
<dbReference type="Gene3D" id="3.40.50.720">
    <property type="entry name" value="NAD(P)-binding Rossmann-like Domain"/>
    <property type="match status" value="1"/>
</dbReference>
<dbReference type="RefSeq" id="WP_068880001.1">
    <property type="nucleotide sequence ID" value="NZ_LNTU01000001.1"/>
</dbReference>
<dbReference type="EMBL" id="LNTU01000001">
    <property type="protein sequence ID" value="KXF78732.1"/>
    <property type="molecule type" value="Genomic_DNA"/>
</dbReference>
<name>A0A135HZW4_9HYPH</name>
<reference evidence="2 3" key="1">
    <citation type="submission" date="2015-11" db="EMBL/GenBank/DDBJ databases">
        <title>Draft genome sequence of Paramesorhizobium deserti A-3-E, a strain highly resistant to diverse beta-lactam antibiotics.</title>
        <authorList>
            <person name="Lv R."/>
            <person name="Yang X."/>
            <person name="Fang N."/>
            <person name="Guo J."/>
            <person name="Luo X."/>
            <person name="Peng F."/>
            <person name="Yang R."/>
            <person name="Cui Y."/>
            <person name="Fang C."/>
            <person name="Song Y."/>
        </authorList>
    </citation>
    <scope>NUCLEOTIDE SEQUENCE [LARGE SCALE GENOMIC DNA]</scope>
    <source>
        <strain evidence="2 3">A-3-E</strain>
    </source>
</reference>
<evidence type="ECO:0000259" key="1">
    <source>
        <dbReference type="Pfam" id="PF01370"/>
    </source>
</evidence>
<dbReference type="PANTHER" id="PTHR43245">
    <property type="entry name" value="BIFUNCTIONAL POLYMYXIN RESISTANCE PROTEIN ARNA"/>
    <property type="match status" value="1"/>
</dbReference>
<feature type="domain" description="NAD-dependent epimerase/dehydratase" evidence="1">
    <location>
        <begin position="3"/>
        <end position="237"/>
    </location>
</feature>
<dbReference type="CDD" id="cd08946">
    <property type="entry name" value="SDR_e"/>
    <property type="match status" value="1"/>
</dbReference>
<dbReference type="OrthoDB" id="9795501at2"/>
<keyword evidence="3" id="KW-1185">Reference proteome</keyword>
<dbReference type="InterPro" id="IPR050177">
    <property type="entry name" value="Lipid_A_modif_metabolic_enz"/>
</dbReference>
<dbReference type="SUPFAM" id="SSF51735">
    <property type="entry name" value="NAD(P)-binding Rossmann-fold domains"/>
    <property type="match status" value="1"/>
</dbReference>
<dbReference type="InterPro" id="IPR001509">
    <property type="entry name" value="Epimerase_deHydtase"/>
</dbReference>
<proteinExistence type="predicted"/>
<sequence length="355" mass="38813">MKVLVTGHQGYIGSVMVPMLIKAGHEVTGYDTNLYERCTFAEGGAIADVASIRKDVRDVTPGDIEGFDAVIHLAALSNDPLGNLNAEMTYEINHRASVRVAKAAKTAGVGRFLFASSCSNYGLSDDELIDETGELNPVTAYGRSKVRAEQDIAELADDSFCPVYFRPATAYGLSPRLRFDIVLNNLVAWAVTKGLIYLKSDGTPWRPIVHIEDISRAFIAGLAAPKEAVWNEAFNVGLTEHNYRIRDIARTVADVVPGCKLEYASDAGPDARSYRVSFEKLARVLPDARPQRDAVSGARQLFTAYRRSGLSLEEFEGPRFQRIAHIKHLIASGVLDSDLRHIAPEEASDRAAMAS</sequence>
<evidence type="ECO:0000313" key="2">
    <source>
        <dbReference type="EMBL" id="KXF78732.1"/>
    </source>
</evidence>
<dbReference type="Pfam" id="PF01370">
    <property type="entry name" value="Epimerase"/>
    <property type="match status" value="1"/>
</dbReference>
<protein>
    <submittedName>
        <fullName evidence="2">NAD-dependent dehydratase</fullName>
    </submittedName>
</protein>
<dbReference type="InterPro" id="IPR036291">
    <property type="entry name" value="NAD(P)-bd_dom_sf"/>
</dbReference>
<dbReference type="AlphaFoldDB" id="A0A135HZW4"/>
<organism evidence="2 3">
    <name type="scientific">Paramesorhizobium deserti</name>
    <dbReference type="NCBI Taxonomy" id="1494590"/>
    <lineage>
        <taxon>Bacteria</taxon>
        <taxon>Pseudomonadati</taxon>
        <taxon>Pseudomonadota</taxon>
        <taxon>Alphaproteobacteria</taxon>
        <taxon>Hyphomicrobiales</taxon>
        <taxon>Phyllobacteriaceae</taxon>
        <taxon>Paramesorhizobium</taxon>
    </lineage>
</organism>
<comment type="caution">
    <text evidence="2">The sequence shown here is derived from an EMBL/GenBank/DDBJ whole genome shotgun (WGS) entry which is preliminary data.</text>
</comment>
<accession>A0A135HZW4</accession>
<evidence type="ECO:0000313" key="3">
    <source>
        <dbReference type="Proteomes" id="UP000070107"/>
    </source>
</evidence>
<dbReference type="Proteomes" id="UP000070107">
    <property type="component" value="Unassembled WGS sequence"/>
</dbReference>